<dbReference type="AlphaFoldDB" id="A7SPY1"/>
<dbReference type="HOGENOM" id="CLU_1410367_0_0_1"/>
<sequence>MRIVKLKKTLFVFAVLWLVLCFIKWGRYGKLITVKSYDGQLLTRQHQLENEILSLKKLMTDVARRDDQATAQRSKAKKRKHAKIALHGNETLYDNSSRYLKFPGLDMPNAGDFPCSGSEARHACVYIVETVKDAEVYCDRVGSFCKGFVRVINADGDMMTYFKRSINVVKKSDGRDLFIKRDFSEQVRSKIER</sequence>
<name>A7SPY1_NEMVE</name>
<dbReference type="InParanoid" id="A7SPY1"/>
<organism evidence="1 2">
    <name type="scientific">Nematostella vectensis</name>
    <name type="common">Starlet sea anemone</name>
    <dbReference type="NCBI Taxonomy" id="45351"/>
    <lineage>
        <taxon>Eukaryota</taxon>
        <taxon>Metazoa</taxon>
        <taxon>Cnidaria</taxon>
        <taxon>Anthozoa</taxon>
        <taxon>Hexacorallia</taxon>
        <taxon>Actiniaria</taxon>
        <taxon>Edwardsiidae</taxon>
        <taxon>Nematostella</taxon>
    </lineage>
</organism>
<gene>
    <name evidence="1" type="ORF">NEMVEDRAFT_v1g246674</name>
</gene>
<accession>A7SPY1</accession>
<proteinExistence type="predicted"/>
<dbReference type="Proteomes" id="UP000001593">
    <property type="component" value="Unassembled WGS sequence"/>
</dbReference>
<dbReference type="EMBL" id="DS469738">
    <property type="protein sequence ID" value="EDO34266.1"/>
    <property type="molecule type" value="Genomic_DNA"/>
</dbReference>
<evidence type="ECO:0000313" key="1">
    <source>
        <dbReference type="EMBL" id="EDO34266.1"/>
    </source>
</evidence>
<keyword evidence="2" id="KW-1185">Reference proteome</keyword>
<protein>
    <submittedName>
        <fullName evidence="1">Uncharacterized protein</fullName>
    </submittedName>
</protein>
<reference evidence="1 2" key="1">
    <citation type="journal article" date="2007" name="Science">
        <title>Sea anemone genome reveals ancestral eumetazoan gene repertoire and genomic organization.</title>
        <authorList>
            <person name="Putnam N.H."/>
            <person name="Srivastava M."/>
            <person name="Hellsten U."/>
            <person name="Dirks B."/>
            <person name="Chapman J."/>
            <person name="Salamov A."/>
            <person name="Terry A."/>
            <person name="Shapiro H."/>
            <person name="Lindquist E."/>
            <person name="Kapitonov V.V."/>
            <person name="Jurka J."/>
            <person name="Genikhovich G."/>
            <person name="Grigoriev I.V."/>
            <person name="Lucas S.M."/>
            <person name="Steele R.E."/>
            <person name="Finnerty J.R."/>
            <person name="Technau U."/>
            <person name="Martindale M.Q."/>
            <person name="Rokhsar D.S."/>
        </authorList>
    </citation>
    <scope>NUCLEOTIDE SEQUENCE [LARGE SCALE GENOMIC DNA]</scope>
    <source>
        <strain evidence="2">CH2 X CH6</strain>
    </source>
</reference>
<evidence type="ECO:0000313" key="2">
    <source>
        <dbReference type="Proteomes" id="UP000001593"/>
    </source>
</evidence>